<keyword evidence="1" id="KW-0732">Signal</keyword>
<evidence type="ECO:0000313" key="3">
    <source>
        <dbReference type="Proteomes" id="UP000625316"/>
    </source>
</evidence>
<comment type="caution">
    <text evidence="2">The sequence shown here is derived from an EMBL/GenBank/DDBJ whole genome shotgun (WGS) entry which is preliminary data.</text>
</comment>
<feature type="signal peptide" evidence="1">
    <location>
        <begin position="1"/>
        <end position="25"/>
    </location>
</feature>
<organism evidence="2 3">
    <name type="scientific">Romeriopsis navalis LEGE 11480</name>
    <dbReference type="NCBI Taxonomy" id="2777977"/>
    <lineage>
        <taxon>Bacteria</taxon>
        <taxon>Bacillati</taxon>
        <taxon>Cyanobacteriota</taxon>
        <taxon>Cyanophyceae</taxon>
        <taxon>Leptolyngbyales</taxon>
        <taxon>Leptolyngbyaceae</taxon>
        <taxon>Romeriopsis</taxon>
        <taxon>Romeriopsis navalis</taxon>
    </lineage>
</organism>
<name>A0A928VL83_9CYAN</name>
<keyword evidence="3" id="KW-1185">Reference proteome</keyword>
<protein>
    <submittedName>
        <fullName evidence="2">Uncharacterized protein</fullName>
    </submittedName>
</protein>
<dbReference type="EMBL" id="JADEXQ010000006">
    <property type="protein sequence ID" value="MBE9028676.1"/>
    <property type="molecule type" value="Genomic_DNA"/>
</dbReference>
<reference evidence="2" key="1">
    <citation type="submission" date="2020-10" db="EMBL/GenBank/DDBJ databases">
        <authorList>
            <person name="Castelo-Branco R."/>
            <person name="Eusebio N."/>
            <person name="Adriana R."/>
            <person name="Vieira A."/>
            <person name="Brugerolle De Fraissinette N."/>
            <person name="Rezende De Castro R."/>
            <person name="Schneider M.P."/>
            <person name="Vasconcelos V."/>
            <person name="Leao P.N."/>
        </authorList>
    </citation>
    <scope>NUCLEOTIDE SEQUENCE</scope>
    <source>
        <strain evidence="2">LEGE 11480</strain>
    </source>
</reference>
<sequence>MQVLRFFSISLFVAIAFGLTSSVQTQTQAANPCNFTQRSDLKLKRSERYGMFGDDEFDTVVCGYLVTRETKIWDETVNVAYLRITKFAQLGFQQAIAQNIQQGNSVNVLRQGKYEFNLGCFDGTRITGKQYEPEQPYLTTAVQSKILSSSKTQPIALLLSFGKHLGSDCECCNLAHRIRIY</sequence>
<feature type="chain" id="PRO_5037461518" evidence="1">
    <location>
        <begin position="26"/>
        <end position="181"/>
    </location>
</feature>
<dbReference type="RefSeq" id="WP_264323501.1">
    <property type="nucleotide sequence ID" value="NZ_JADEXQ010000006.1"/>
</dbReference>
<dbReference type="AlphaFoldDB" id="A0A928VL83"/>
<evidence type="ECO:0000313" key="2">
    <source>
        <dbReference type="EMBL" id="MBE9028676.1"/>
    </source>
</evidence>
<accession>A0A928VL83</accession>
<gene>
    <name evidence="2" type="ORF">IQ266_02750</name>
</gene>
<dbReference type="Proteomes" id="UP000625316">
    <property type="component" value="Unassembled WGS sequence"/>
</dbReference>
<proteinExistence type="predicted"/>
<evidence type="ECO:0000256" key="1">
    <source>
        <dbReference type="SAM" id="SignalP"/>
    </source>
</evidence>